<dbReference type="KEGG" id="sfj:SAMEA4384070_3475"/>
<evidence type="ECO:0000313" key="8">
    <source>
        <dbReference type="Proteomes" id="UP000215134"/>
    </source>
</evidence>
<accession>A0A240C9I4</accession>
<dbReference type="InterPro" id="IPR041205">
    <property type="entry name" value="ScsC_N"/>
</dbReference>
<organism evidence="7 8">
    <name type="scientific">Serratia ficaria</name>
    <dbReference type="NCBI Taxonomy" id="61651"/>
    <lineage>
        <taxon>Bacteria</taxon>
        <taxon>Pseudomonadati</taxon>
        <taxon>Pseudomonadota</taxon>
        <taxon>Gammaproteobacteria</taxon>
        <taxon>Enterobacterales</taxon>
        <taxon>Yersiniaceae</taxon>
        <taxon>Serratia</taxon>
    </lineage>
</organism>
<evidence type="ECO:0000313" key="7">
    <source>
        <dbReference type="EMBL" id="SNW03738.1"/>
    </source>
</evidence>
<dbReference type="InterPro" id="IPR017937">
    <property type="entry name" value="Thioredoxin_CS"/>
</dbReference>
<evidence type="ECO:0000256" key="4">
    <source>
        <dbReference type="ARBA" id="ARBA00023284"/>
    </source>
</evidence>
<dbReference type="PANTHER" id="PTHR13887:SF14">
    <property type="entry name" value="DISULFIDE BOND FORMATION PROTEIN D"/>
    <property type="match status" value="1"/>
</dbReference>
<keyword evidence="2" id="KW-0560">Oxidoreductase</keyword>
<dbReference type="GO" id="GO:0015036">
    <property type="term" value="F:disulfide oxidoreductase activity"/>
    <property type="evidence" value="ECO:0007669"/>
    <property type="project" value="UniProtKB-ARBA"/>
</dbReference>
<keyword evidence="3" id="KW-1015">Disulfide bond</keyword>
<dbReference type="Pfam" id="PF18312">
    <property type="entry name" value="ScsC_N"/>
    <property type="match status" value="1"/>
</dbReference>
<dbReference type="OrthoDB" id="9780340at2"/>
<evidence type="ECO:0000256" key="1">
    <source>
        <dbReference type="ARBA" id="ARBA00022729"/>
    </source>
</evidence>
<proteinExistence type="predicted"/>
<keyword evidence="8" id="KW-1185">Reference proteome</keyword>
<evidence type="ECO:0000256" key="3">
    <source>
        <dbReference type="ARBA" id="ARBA00023157"/>
    </source>
</evidence>
<evidence type="ECO:0000256" key="2">
    <source>
        <dbReference type="ARBA" id="ARBA00023002"/>
    </source>
</evidence>
<dbReference type="InterPro" id="IPR013766">
    <property type="entry name" value="Thioredoxin_domain"/>
</dbReference>
<dbReference type="CDD" id="cd03023">
    <property type="entry name" value="DsbA_Com1_like"/>
    <property type="match status" value="1"/>
</dbReference>
<dbReference type="SUPFAM" id="SSF52833">
    <property type="entry name" value="Thioredoxin-like"/>
    <property type="match status" value="1"/>
</dbReference>
<protein>
    <submittedName>
        <fullName evidence="7">Thiol-disulfide oxidoreductase D</fullName>
    </submittedName>
</protein>
<evidence type="ECO:0000259" key="6">
    <source>
        <dbReference type="PROSITE" id="PS51352"/>
    </source>
</evidence>
<evidence type="ECO:0000256" key="5">
    <source>
        <dbReference type="SAM" id="SignalP"/>
    </source>
</evidence>
<reference evidence="7 8" key="1">
    <citation type="submission" date="2017-06" db="EMBL/GenBank/DDBJ databases">
        <authorList>
            <consortium name="Pathogen Informatics"/>
        </authorList>
    </citation>
    <scope>NUCLEOTIDE SEQUENCE [LARGE SCALE GENOMIC DNA]</scope>
    <source>
        <strain evidence="7 8">NCTC12148</strain>
    </source>
</reference>
<keyword evidence="1 5" id="KW-0732">Signal</keyword>
<dbReference type="InterPro" id="IPR001853">
    <property type="entry name" value="DSBA-like_thioredoxin_dom"/>
</dbReference>
<feature type="chain" id="PRO_5011313074" evidence="5">
    <location>
        <begin position="18"/>
        <end position="238"/>
    </location>
</feature>
<dbReference type="PROSITE" id="PS00194">
    <property type="entry name" value="THIOREDOXIN_1"/>
    <property type="match status" value="1"/>
</dbReference>
<dbReference type="AlphaFoldDB" id="A0A240C9I4"/>
<sequence>MKKLLVLLMLIVTPVWAAAPFTPEQEQRIKEIIRETLVSNPDILAQAVDAWQQQTAGQQISQAIKQNAKTLYEDPASPRLGASNAKLTLVTFTDYNCPYCKRFDPMLEKIVKQYPDVALVVKLLPFKGESSVSSARVALTTWQQHPDQFWPLHQRLMAKKGFHDNASIAAAQQTTGVKAVAPSEQSMTQLRTNMQLAEQLGVQGTPATLIGDRMLPGAVSYEELETLVKQQLAQAKNG</sequence>
<name>A0A240C9I4_SERFI</name>
<dbReference type="Proteomes" id="UP000215134">
    <property type="component" value="Chromosome 1"/>
</dbReference>
<feature type="signal peptide" evidence="5">
    <location>
        <begin position="1"/>
        <end position="17"/>
    </location>
</feature>
<dbReference type="Pfam" id="PF01323">
    <property type="entry name" value="DSBA"/>
    <property type="match status" value="1"/>
</dbReference>
<dbReference type="STRING" id="1411141.GCA_001590885_01357"/>
<feature type="domain" description="Thioredoxin" evidence="6">
    <location>
        <begin position="41"/>
        <end position="233"/>
    </location>
</feature>
<gene>
    <name evidence="7" type="primary">bdbD</name>
    <name evidence="7" type="ORF">SAMEA4384070_03475</name>
</gene>
<dbReference type="EMBL" id="LT906479">
    <property type="protein sequence ID" value="SNW03738.1"/>
    <property type="molecule type" value="Genomic_DNA"/>
</dbReference>
<dbReference type="InterPro" id="IPR036249">
    <property type="entry name" value="Thioredoxin-like_sf"/>
</dbReference>
<dbReference type="GeneID" id="75028610"/>
<keyword evidence="4" id="KW-0676">Redox-active center</keyword>
<dbReference type="PROSITE" id="PS51352">
    <property type="entry name" value="THIOREDOXIN_2"/>
    <property type="match status" value="1"/>
</dbReference>
<dbReference type="Gene3D" id="3.40.30.10">
    <property type="entry name" value="Glutaredoxin"/>
    <property type="match status" value="1"/>
</dbReference>
<dbReference type="PANTHER" id="PTHR13887">
    <property type="entry name" value="GLUTATHIONE S-TRANSFERASE KAPPA"/>
    <property type="match status" value="1"/>
</dbReference>
<dbReference type="RefSeq" id="WP_061795756.1">
    <property type="nucleotide sequence ID" value="NZ_CABITV010000004.1"/>
</dbReference>